<protein>
    <recommendedName>
        <fullName evidence="1">Beta-lactamase class A catalytic domain-containing protein</fullName>
    </recommendedName>
</protein>
<accession>A0A6L3V6I8</accession>
<dbReference type="Proteomes" id="UP000481030">
    <property type="component" value="Unassembled WGS sequence"/>
</dbReference>
<evidence type="ECO:0000259" key="1">
    <source>
        <dbReference type="Pfam" id="PF13354"/>
    </source>
</evidence>
<comment type="caution">
    <text evidence="2">The sequence shown here is derived from an EMBL/GenBank/DDBJ whole genome shotgun (WGS) entry which is preliminary data.</text>
</comment>
<reference evidence="2 3" key="1">
    <citation type="journal article" date="2016" name="Antonie Van Leeuwenhoek">
        <title>Bacillus depressus sp. nov., isolated from soil of a sunflower field.</title>
        <authorList>
            <person name="Wei X."/>
            <person name="Xin D."/>
            <person name="Xin Y."/>
            <person name="Zhang H."/>
            <person name="Wang T."/>
            <person name="Zhang J."/>
        </authorList>
    </citation>
    <scope>NUCLEOTIDE SEQUENCE [LARGE SCALE GENOMIC DNA]</scope>
    <source>
        <strain evidence="2 3">BZ1</strain>
    </source>
</reference>
<evidence type="ECO:0000313" key="2">
    <source>
        <dbReference type="EMBL" id="KAB2336758.1"/>
    </source>
</evidence>
<dbReference type="GO" id="GO:0008800">
    <property type="term" value="F:beta-lactamase activity"/>
    <property type="evidence" value="ECO:0007669"/>
    <property type="project" value="InterPro"/>
</dbReference>
<dbReference type="AlphaFoldDB" id="A0A6L3V6I8"/>
<dbReference type="SUPFAM" id="SSF56601">
    <property type="entry name" value="beta-lactamase/transpeptidase-like"/>
    <property type="match status" value="1"/>
</dbReference>
<evidence type="ECO:0000313" key="3">
    <source>
        <dbReference type="Proteomes" id="UP000481030"/>
    </source>
</evidence>
<name>A0A6L3V6I8_9BACI</name>
<sequence length="78" mass="8448">MSSSLNVHLAKAADLQFQQEINKELAAYIKGQKGVITVHYVDLTTNESYSYNGNNAASAASTLKLPQALYIMELADLG</sequence>
<dbReference type="InterPro" id="IPR045155">
    <property type="entry name" value="Beta-lactam_cat"/>
</dbReference>
<keyword evidence="3" id="KW-1185">Reference proteome</keyword>
<dbReference type="Gene3D" id="3.40.710.10">
    <property type="entry name" value="DD-peptidase/beta-lactamase superfamily"/>
    <property type="match status" value="1"/>
</dbReference>
<dbReference type="InterPro" id="IPR012338">
    <property type="entry name" value="Beta-lactam/transpept-like"/>
</dbReference>
<feature type="domain" description="Beta-lactamase class A catalytic" evidence="1">
    <location>
        <begin position="38"/>
        <end position="77"/>
    </location>
</feature>
<proteinExistence type="predicted"/>
<dbReference type="Pfam" id="PF13354">
    <property type="entry name" value="Beta-lactamase2"/>
    <property type="match status" value="1"/>
</dbReference>
<organism evidence="2 3">
    <name type="scientific">Cytobacillus depressus</name>
    <dbReference type="NCBI Taxonomy" id="1602942"/>
    <lineage>
        <taxon>Bacteria</taxon>
        <taxon>Bacillati</taxon>
        <taxon>Bacillota</taxon>
        <taxon>Bacilli</taxon>
        <taxon>Bacillales</taxon>
        <taxon>Bacillaceae</taxon>
        <taxon>Cytobacillus</taxon>
    </lineage>
</organism>
<dbReference type="EMBL" id="WBOS01000003">
    <property type="protein sequence ID" value="KAB2336758.1"/>
    <property type="molecule type" value="Genomic_DNA"/>
</dbReference>
<dbReference type="GO" id="GO:0030655">
    <property type="term" value="P:beta-lactam antibiotic catabolic process"/>
    <property type="evidence" value="ECO:0007669"/>
    <property type="project" value="InterPro"/>
</dbReference>
<gene>
    <name evidence="2" type="ORF">F7731_10415</name>
</gene>